<keyword evidence="1" id="KW-1133">Transmembrane helix</keyword>
<feature type="transmembrane region" description="Helical" evidence="1">
    <location>
        <begin position="124"/>
        <end position="147"/>
    </location>
</feature>
<evidence type="ECO:0000256" key="1">
    <source>
        <dbReference type="SAM" id="Phobius"/>
    </source>
</evidence>
<keyword evidence="1" id="KW-0812">Transmembrane</keyword>
<feature type="transmembrane region" description="Helical" evidence="1">
    <location>
        <begin position="99"/>
        <end position="118"/>
    </location>
</feature>
<reference evidence="2" key="1">
    <citation type="submission" date="2023-01" db="EMBL/GenBank/DDBJ databases">
        <title>The diversity of Class Acidimicrobiia in South China Sea sediment environments and the proposal of Iamia marina sp. nov., a novel species of the genus Iamia.</title>
        <authorList>
            <person name="He Y."/>
            <person name="Tian X."/>
        </authorList>
    </citation>
    <scope>NUCLEOTIDE SEQUENCE</scope>
    <source>
        <strain evidence="2">DSM 19957</strain>
    </source>
</reference>
<evidence type="ECO:0000313" key="2">
    <source>
        <dbReference type="EMBL" id="WCO68339.1"/>
    </source>
</evidence>
<evidence type="ECO:0008006" key="4">
    <source>
        <dbReference type="Google" id="ProtNLM"/>
    </source>
</evidence>
<keyword evidence="1" id="KW-0472">Membrane</keyword>
<dbReference type="EMBL" id="CP116942">
    <property type="protein sequence ID" value="WCO68339.1"/>
    <property type="molecule type" value="Genomic_DNA"/>
</dbReference>
<protein>
    <recommendedName>
        <fullName evidence="4">Integral membrane protein</fullName>
    </recommendedName>
</protein>
<feature type="transmembrane region" description="Helical" evidence="1">
    <location>
        <begin position="270"/>
        <end position="301"/>
    </location>
</feature>
<feature type="transmembrane region" description="Helical" evidence="1">
    <location>
        <begin position="189"/>
        <end position="215"/>
    </location>
</feature>
<feature type="transmembrane region" description="Helical" evidence="1">
    <location>
        <begin position="159"/>
        <end position="183"/>
    </location>
</feature>
<dbReference type="Proteomes" id="UP001216390">
    <property type="component" value="Chromosome"/>
</dbReference>
<proteinExistence type="predicted"/>
<keyword evidence="3" id="KW-1185">Reference proteome</keyword>
<dbReference type="KEGG" id="ima:PO878_06305"/>
<sequence>MTRPPEDPDPLLAGTERWFLHRGLPHLIEDYRAREDVFTRGVGVLSLVALVEVVNAVRLEWRWWQNALALVGGAALLVGSFVAVNLLRGRPAGQAPDDVGAVELGLFVVLPALVAAAFGQVGSALVTAAANLVLLVVVYVVAGYGLIPMTRWALGQTAGAVGAVGGLVGRALPLLFALTIFLFVNTEAWQVAAALPIALFVATGALFVVVGLLFLTTRLPTEVHVLDREVGGDGAVAACVGTPLEGRAEAVLAGSEAEPPPLSRRQRVNVYLVLLFAQAVQVVLVAGAVFAFFVVFGLVAIRPVVVEAWLGDIPTDVLLSADLLGHRVELTTALLHVSGFLAFVAGFSFTVAMVSDATYREEFFADVVAEVRQALGVRRAYLALRAGAGAGAAPGGAAADGTGVPGAPGVSGAADGG</sequence>
<feature type="transmembrane region" description="Helical" evidence="1">
    <location>
        <begin position="333"/>
        <end position="354"/>
    </location>
</feature>
<name>A0AAE9YC44_9ACTN</name>
<dbReference type="AlphaFoldDB" id="A0AAE9YC44"/>
<evidence type="ECO:0000313" key="3">
    <source>
        <dbReference type="Proteomes" id="UP001216390"/>
    </source>
</evidence>
<organism evidence="2 3">
    <name type="scientific">Iamia majanohamensis</name>
    <dbReference type="NCBI Taxonomy" id="467976"/>
    <lineage>
        <taxon>Bacteria</taxon>
        <taxon>Bacillati</taxon>
        <taxon>Actinomycetota</taxon>
        <taxon>Acidimicrobiia</taxon>
        <taxon>Acidimicrobiales</taxon>
        <taxon>Iamiaceae</taxon>
        <taxon>Iamia</taxon>
    </lineage>
</organism>
<feature type="transmembrane region" description="Helical" evidence="1">
    <location>
        <begin position="63"/>
        <end position="87"/>
    </location>
</feature>
<gene>
    <name evidence="2" type="ORF">PO878_06305</name>
</gene>
<dbReference type="RefSeq" id="WP_272737856.1">
    <property type="nucleotide sequence ID" value="NZ_CP116942.1"/>
</dbReference>
<accession>A0AAE9YC44</accession>